<evidence type="ECO:0000313" key="5">
    <source>
        <dbReference type="EMBL" id="OSJ13018.1"/>
    </source>
</evidence>
<proteinExistence type="predicted"/>
<accession>A0A1X3HA50</accession>
<dbReference type="AlphaFoldDB" id="A0A1X3HA50"/>
<dbReference type="OrthoDB" id="7584044at2"/>
<dbReference type="InterPro" id="IPR014710">
    <property type="entry name" value="RmlC-like_jellyroll"/>
</dbReference>
<evidence type="ECO:0000313" key="6">
    <source>
        <dbReference type="Proteomes" id="UP000193553"/>
    </source>
</evidence>
<name>A0A1X3HA50_9BRAD</name>
<feature type="domain" description="HTH crp-type" evidence="4">
    <location>
        <begin position="149"/>
        <end position="223"/>
    </location>
</feature>
<dbReference type="InterPro" id="IPR012318">
    <property type="entry name" value="HTH_CRP"/>
</dbReference>
<dbReference type="Proteomes" id="UP000193553">
    <property type="component" value="Unassembled WGS sequence"/>
</dbReference>
<comment type="caution">
    <text evidence="5">The sequence shown here is derived from an EMBL/GenBank/DDBJ whole genome shotgun (WGS) entry which is preliminary data.</text>
</comment>
<evidence type="ECO:0000256" key="3">
    <source>
        <dbReference type="ARBA" id="ARBA00023163"/>
    </source>
</evidence>
<dbReference type="SMART" id="SM00419">
    <property type="entry name" value="HTH_CRP"/>
    <property type="match status" value="1"/>
</dbReference>
<dbReference type="Pfam" id="PF13545">
    <property type="entry name" value="HTH_Crp_2"/>
    <property type="match status" value="1"/>
</dbReference>
<dbReference type="Gene3D" id="2.60.120.10">
    <property type="entry name" value="Jelly Rolls"/>
    <property type="match status" value="1"/>
</dbReference>
<dbReference type="InterPro" id="IPR036390">
    <property type="entry name" value="WH_DNA-bd_sf"/>
</dbReference>
<dbReference type="EMBL" id="NAFI01000164">
    <property type="protein sequence ID" value="OSJ13018.1"/>
    <property type="molecule type" value="Genomic_DNA"/>
</dbReference>
<evidence type="ECO:0000256" key="1">
    <source>
        <dbReference type="ARBA" id="ARBA00023015"/>
    </source>
</evidence>
<evidence type="ECO:0000256" key="2">
    <source>
        <dbReference type="ARBA" id="ARBA00023125"/>
    </source>
</evidence>
<keyword evidence="3" id="KW-0804">Transcription</keyword>
<dbReference type="InterPro" id="IPR036388">
    <property type="entry name" value="WH-like_DNA-bd_sf"/>
</dbReference>
<dbReference type="GO" id="GO:0003677">
    <property type="term" value="F:DNA binding"/>
    <property type="evidence" value="ECO:0007669"/>
    <property type="project" value="UniProtKB-KW"/>
</dbReference>
<protein>
    <submittedName>
        <fullName evidence="5">Crp/Fnr family transcriptional regulator</fullName>
    </submittedName>
</protein>
<sequence length="242" mass="26735">MSANLASALITKLAVSNHLDGEDIRAIQSLRIRERHLGAREIIVADGDRPGECCLIVEGFASRSKTTADGERQVLSLHIPGDIPDLQSLHLGIMDHDLVSLSPCTLGFISHAELTEVTARHPHLAAALWRETLIDGSIFREWIVNVGRRAALQRMAHLLIEVHERLEAIGRTRGGEFSLPITQIDLGDCLGLSVVHTNRTLQALRGERLVETDRSGFNLLDQERLKELAGFDRTYLHLTPSG</sequence>
<dbReference type="RefSeq" id="WP_085358214.1">
    <property type="nucleotide sequence ID" value="NZ_NAFD01000171.1"/>
</dbReference>
<dbReference type="InterPro" id="IPR000595">
    <property type="entry name" value="cNMP-bd_dom"/>
</dbReference>
<keyword evidence="1" id="KW-0805">Transcription regulation</keyword>
<gene>
    <name evidence="5" type="ORF">BSZ18_12015</name>
</gene>
<dbReference type="GO" id="GO:0006355">
    <property type="term" value="P:regulation of DNA-templated transcription"/>
    <property type="evidence" value="ECO:0007669"/>
    <property type="project" value="InterPro"/>
</dbReference>
<dbReference type="SUPFAM" id="SSF46785">
    <property type="entry name" value="Winged helix' DNA-binding domain"/>
    <property type="match status" value="1"/>
</dbReference>
<dbReference type="PROSITE" id="PS51063">
    <property type="entry name" value="HTH_CRP_2"/>
    <property type="match status" value="1"/>
</dbReference>
<dbReference type="CDD" id="cd00038">
    <property type="entry name" value="CAP_ED"/>
    <property type="match status" value="1"/>
</dbReference>
<dbReference type="SUPFAM" id="SSF51206">
    <property type="entry name" value="cAMP-binding domain-like"/>
    <property type="match status" value="1"/>
</dbReference>
<organism evidence="5 6">
    <name type="scientific">Bradyrhizobium canariense</name>
    <dbReference type="NCBI Taxonomy" id="255045"/>
    <lineage>
        <taxon>Bacteria</taxon>
        <taxon>Pseudomonadati</taxon>
        <taxon>Pseudomonadota</taxon>
        <taxon>Alphaproteobacteria</taxon>
        <taxon>Hyphomicrobiales</taxon>
        <taxon>Nitrobacteraceae</taxon>
        <taxon>Bradyrhizobium</taxon>
    </lineage>
</organism>
<keyword evidence="2" id="KW-0238">DNA-binding</keyword>
<evidence type="ECO:0000259" key="4">
    <source>
        <dbReference type="PROSITE" id="PS51063"/>
    </source>
</evidence>
<reference evidence="5 6" key="1">
    <citation type="submission" date="2017-03" db="EMBL/GenBank/DDBJ databases">
        <title>Whole genome sequences of fourteen strains of Bradyrhizobium canariense and one strain of Bradyrhizobium japonicum isolated from Lupinus (Papilionoideae: Genisteae) species in Algeria.</title>
        <authorList>
            <person name="Crovadore J."/>
            <person name="Chekireb D."/>
            <person name="Brachmann A."/>
            <person name="Chablais R."/>
            <person name="Cochard B."/>
            <person name="Lefort F."/>
        </authorList>
    </citation>
    <scope>NUCLEOTIDE SEQUENCE [LARGE SCALE GENOMIC DNA]</scope>
    <source>
        <strain evidence="5 6">UBMA195</strain>
    </source>
</reference>
<dbReference type="Gene3D" id="1.10.10.10">
    <property type="entry name" value="Winged helix-like DNA-binding domain superfamily/Winged helix DNA-binding domain"/>
    <property type="match status" value="1"/>
</dbReference>
<dbReference type="Pfam" id="PF00027">
    <property type="entry name" value="cNMP_binding"/>
    <property type="match status" value="1"/>
</dbReference>
<dbReference type="InterPro" id="IPR018490">
    <property type="entry name" value="cNMP-bd_dom_sf"/>
</dbReference>